<dbReference type="InterPro" id="IPR013783">
    <property type="entry name" value="Ig-like_fold"/>
</dbReference>
<dbReference type="SUPFAM" id="SSF49299">
    <property type="entry name" value="PKD domain"/>
    <property type="match status" value="1"/>
</dbReference>
<evidence type="ECO:0000256" key="1">
    <source>
        <dbReference type="SAM" id="MobiDB-lite"/>
    </source>
</evidence>
<reference evidence="3 4" key="1">
    <citation type="submission" date="2017-12" db="EMBL/GenBank/DDBJ databases">
        <title>Genome sequence of the active heterotrophic nitrifier-denitrifier, Cupriavidus pauculus UM1.</title>
        <authorList>
            <person name="Putonti C."/>
            <person name="Castignetti D."/>
        </authorList>
    </citation>
    <scope>NUCLEOTIDE SEQUENCE [LARGE SCALE GENOMIC DNA]</scope>
    <source>
        <strain evidence="3 4">UM1</strain>
    </source>
</reference>
<dbReference type="AlphaFoldDB" id="A0A2N5C351"/>
<evidence type="ECO:0000259" key="2">
    <source>
        <dbReference type="Pfam" id="PF18911"/>
    </source>
</evidence>
<dbReference type="Pfam" id="PF18911">
    <property type="entry name" value="PKD_4"/>
    <property type="match status" value="1"/>
</dbReference>
<name>A0A2N5C351_9BURK</name>
<dbReference type="EMBL" id="PJRP01000024">
    <property type="protein sequence ID" value="PLP96653.1"/>
    <property type="molecule type" value="Genomic_DNA"/>
</dbReference>
<dbReference type="OrthoDB" id="9775889at2"/>
<dbReference type="InterPro" id="IPR000601">
    <property type="entry name" value="PKD_dom"/>
</dbReference>
<comment type="caution">
    <text evidence="3">The sequence shown here is derived from an EMBL/GenBank/DDBJ whole genome shotgun (WGS) entry which is preliminary data.</text>
</comment>
<accession>A0A2N5C351</accession>
<feature type="compositionally biased region" description="Polar residues" evidence="1">
    <location>
        <begin position="1"/>
        <end position="10"/>
    </location>
</feature>
<dbReference type="Gene3D" id="2.60.40.10">
    <property type="entry name" value="Immunoglobulins"/>
    <property type="match status" value="1"/>
</dbReference>
<feature type="domain" description="PKD" evidence="2">
    <location>
        <begin position="3"/>
        <end position="72"/>
    </location>
</feature>
<organism evidence="3 4">
    <name type="scientific">Cupriavidus pauculus</name>
    <dbReference type="NCBI Taxonomy" id="82633"/>
    <lineage>
        <taxon>Bacteria</taxon>
        <taxon>Pseudomonadati</taxon>
        <taxon>Pseudomonadota</taxon>
        <taxon>Betaproteobacteria</taxon>
        <taxon>Burkholderiales</taxon>
        <taxon>Burkholderiaceae</taxon>
        <taxon>Cupriavidus</taxon>
    </lineage>
</organism>
<dbReference type="RefSeq" id="WP_101685285.1">
    <property type="nucleotide sequence ID" value="NZ_PJRP01000024.1"/>
</dbReference>
<sequence length="115" mass="12090">MTLESGTSYALSAEASSDPDDNPLTYVWDAGDLPFNGSADGLVEGATLLVTAPTDYWVKLTVNDGTDTDQSAIFLTVVPGEASEGDVVAVITGRTQVESGAMTERKSWQIKACEV</sequence>
<dbReference type="Proteomes" id="UP000234341">
    <property type="component" value="Unassembled WGS sequence"/>
</dbReference>
<dbReference type="InterPro" id="IPR035986">
    <property type="entry name" value="PKD_dom_sf"/>
</dbReference>
<evidence type="ECO:0000313" key="4">
    <source>
        <dbReference type="Proteomes" id="UP000234341"/>
    </source>
</evidence>
<feature type="region of interest" description="Disordered" evidence="1">
    <location>
        <begin position="1"/>
        <end position="23"/>
    </location>
</feature>
<evidence type="ECO:0000313" key="3">
    <source>
        <dbReference type="EMBL" id="PLP96653.1"/>
    </source>
</evidence>
<protein>
    <recommendedName>
        <fullName evidence="2">PKD domain-containing protein</fullName>
    </recommendedName>
</protein>
<gene>
    <name evidence="3" type="ORF">CYJ10_31055</name>
</gene>
<proteinExistence type="predicted"/>